<keyword evidence="1" id="KW-1133">Transmembrane helix</keyword>
<evidence type="ECO:0000256" key="1">
    <source>
        <dbReference type="SAM" id="Phobius"/>
    </source>
</evidence>
<dbReference type="Proteomes" id="UP000264294">
    <property type="component" value="Unassembled WGS sequence"/>
</dbReference>
<keyword evidence="1" id="KW-0812">Transmembrane</keyword>
<comment type="caution">
    <text evidence="2">The sequence shown here is derived from an EMBL/GenBank/DDBJ whole genome shotgun (WGS) entry which is preliminary data.</text>
</comment>
<feature type="transmembrane region" description="Helical" evidence="1">
    <location>
        <begin position="12"/>
        <end position="31"/>
    </location>
</feature>
<proteinExistence type="predicted"/>
<evidence type="ECO:0000313" key="2">
    <source>
        <dbReference type="EMBL" id="RFT67874.1"/>
    </source>
</evidence>
<reference evidence="2 3" key="1">
    <citation type="submission" date="2018-08" db="EMBL/GenBank/DDBJ databases">
        <title>Bacillus clarus sp. nov. strain PS00077A.</title>
        <authorList>
            <person name="Mendez Acevedo M."/>
            <person name="Carroll L."/>
            <person name="Mukherjee M."/>
            <person name="Wiedmann M."/>
            <person name="Kovac J."/>
        </authorList>
    </citation>
    <scope>NUCLEOTIDE SEQUENCE [LARGE SCALE GENOMIC DNA]</scope>
    <source>
        <strain evidence="2 3">PS00077A</strain>
    </source>
</reference>
<name>A0ABX9L0J5_9BACI</name>
<organism evidence="2 3">
    <name type="scientific">Bacillus clarus</name>
    <dbReference type="NCBI Taxonomy" id="2338372"/>
    <lineage>
        <taxon>Bacteria</taxon>
        <taxon>Bacillati</taxon>
        <taxon>Bacillota</taxon>
        <taxon>Bacilli</taxon>
        <taxon>Bacillales</taxon>
        <taxon>Bacillaceae</taxon>
        <taxon>Bacillus</taxon>
        <taxon>Bacillus cereus group</taxon>
    </lineage>
</organism>
<sequence>MKGGNKGTFIKLFFYAIVCFIQVYIQITRLLDRKLRKKKDFSRSTYNYISIIFRWERGICNGSNK</sequence>
<accession>A0ABX9L0J5</accession>
<keyword evidence="1" id="KW-0472">Membrane</keyword>
<keyword evidence="3" id="KW-1185">Reference proteome</keyword>
<evidence type="ECO:0000313" key="3">
    <source>
        <dbReference type="Proteomes" id="UP000264294"/>
    </source>
</evidence>
<dbReference type="EMBL" id="QVOD01000004">
    <property type="protein sequence ID" value="RFT67874.1"/>
    <property type="molecule type" value="Genomic_DNA"/>
</dbReference>
<gene>
    <name evidence="2" type="ORF">D0U04_05265</name>
</gene>
<protein>
    <submittedName>
        <fullName evidence="2">Uncharacterized protein</fullName>
    </submittedName>
</protein>